<comment type="caution">
    <text evidence="2">The sequence shown here is derived from an EMBL/GenBank/DDBJ whole genome shotgun (WGS) entry which is preliminary data.</text>
</comment>
<evidence type="ECO:0000259" key="1">
    <source>
        <dbReference type="Pfam" id="PF01966"/>
    </source>
</evidence>
<accession>A0A955I9I7</accession>
<proteinExistence type="predicted"/>
<dbReference type="Pfam" id="PF01966">
    <property type="entry name" value="HD"/>
    <property type="match status" value="1"/>
</dbReference>
<dbReference type="EMBL" id="JAGQLL010000053">
    <property type="protein sequence ID" value="MCA9380364.1"/>
    <property type="molecule type" value="Genomic_DNA"/>
</dbReference>
<dbReference type="AlphaFoldDB" id="A0A955I9I7"/>
<dbReference type="SUPFAM" id="SSF109604">
    <property type="entry name" value="HD-domain/PDEase-like"/>
    <property type="match status" value="1"/>
</dbReference>
<reference evidence="2" key="1">
    <citation type="submission" date="2020-04" db="EMBL/GenBank/DDBJ databases">
        <authorList>
            <person name="Zhang T."/>
        </authorList>
    </citation>
    <scope>NUCLEOTIDE SEQUENCE</scope>
    <source>
        <strain evidence="2">HKST-UBA15</strain>
    </source>
</reference>
<protein>
    <recommendedName>
        <fullName evidence="1">HD domain-containing protein</fullName>
    </recommendedName>
</protein>
<reference evidence="2" key="2">
    <citation type="journal article" date="2021" name="Microbiome">
        <title>Successional dynamics and alternative stable states in a saline activated sludge microbial community over 9 years.</title>
        <authorList>
            <person name="Wang Y."/>
            <person name="Ye J."/>
            <person name="Ju F."/>
            <person name="Liu L."/>
            <person name="Boyd J.A."/>
            <person name="Deng Y."/>
            <person name="Parks D.H."/>
            <person name="Jiang X."/>
            <person name="Yin X."/>
            <person name="Woodcroft B.J."/>
            <person name="Tyson G.W."/>
            <person name="Hugenholtz P."/>
            <person name="Polz M.F."/>
            <person name="Zhang T."/>
        </authorList>
    </citation>
    <scope>NUCLEOTIDE SEQUENCE</scope>
    <source>
        <strain evidence="2">HKST-UBA15</strain>
    </source>
</reference>
<feature type="domain" description="HD" evidence="1">
    <location>
        <begin position="19"/>
        <end position="59"/>
    </location>
</feature>
<sequence>MKISEIYRKYRIPPQLQLHQLRVASIAKYICDNLKVPVDTEEVVSADLLHDMGNIIKFDLSLFPEYLEPEGLEYWQGVKNDFHEKYGDDEHQATEMIAGEITQNNRILQILKYIGASKIDLVNESKDYSFKVVNYADDRISVNGVVSVEALLEEREKRNRKFKPEGYFSQLNGKIKLNEINIQNVCKIDLGDITDETISDIIEELKNFEIN</sequence>
<dbReference type="Gene3D" id="1.10.3210.10">
    <property type="entry name" value="Hypothetical protein af1432"/>
    <property type="match status" value="1"/>
</dbReference>
<name>A0A955I9I7_9BACT</name>
<organism evidence="2 3">
    <name type="scientific">Candidatus Dojkabacteria bacterium</name>
    <dbReference type="NCBI Taxonomy" id="2099670"/>
    <lineage>
        <taxon>Bacteria</taxon>
        <taxon>Candidatus Dojkabacteria</taxon>
    </lineage>
</organism>
<gene>
    <name evidence="2" type="ORF">KC675_04260</name>
</gene>
<dbReference type="InterPro" id="IPR006674">
    <property type="entry name" value="HD_domain"/>
</dbReference>
<evidence type="ECO:0000313" key="3">
    <source>
        <dbReference type="Proteomes" id="UP000745577"/>
    </source>
</evidence>
<evidence type="ECO:0000313" key="2">
    <source>
        <dbReference type="EMBL" id="MCA9380364.1"/>
    </source>
</evidence>
<dbReference type="Proteomes" id="UP000745577">
    <property type="component" value="Unassembled WGS sequence"/>
</dbReference>